<feature type="compositionally biased region" description="Basic and acidic residues" evidence="1">
    <location>
        <begin position="92"/>
        <end position="106"/>
    </location>
</feature>
<evidence type="ECO:0000256" key="1">
    <source>
        <dbReference type="SAM" id="MobiDB-lite"/>
    </source>
</evidence>
<proteinExistence type="predicted"/>
<evidence type="ECO:0000313" key="2">
    <source>
        <dbReference type="EMBL" id="KAJ5553587.1"/>
    </source>
</evidence>
<keyword evidence="3" id="KW-1185">Reference proteome</keyword>
<feature type="region of interest" description="Disordered" evidence="1">
    <location>
        <begin position="35"/>
        <end position="123"/>
    </location>
</feature>
<comment type="caution">
    <text evidence="2">The sequence shown here is derived from an EMBL/GenBank/DDBJ whole genome shotgun (WGS) entry which is preliminary data.</text>
</comment>
<dbReference type="Proteomes" id="UP001220324">
    <property type="component" value="Unassembled WGS sequence"/>
</dbReference>
<name>A0AAD6GIC6_9EURO</name>
<feature type="compositionally biased region" description="Basic and acidic residues" evidence="1">
    <location>
        <begin position="44"/>
        <end position="63"/>
    </location>
</feature>
<organism evidence="2 3">
    <name type="scientific">Penicillium frequentans</name>
    <dbReference type="NCBI Taxonomy" id="3151616"/>
    <lineage>
        <taxon>Eukaryota</taxon>
        <taxon>Fungi</taxon>
        <taxon>Dikarya</taxon>
        <taxon>Ascomycota</taxon>
        <taxon>Pezizomycotina</taxon>
        <taxon>Eurotiomycetes</taxon>
        <taxon>Eurotiomycetidae</taxon>
        <taxon>Eurotiales</taxon>
        <taxon>Aspergillaceae</taxon>
        <taxon>Penicillium</taxon>
    </lineage>
</organism>
<sequence>MKLHSVIAHSRPSILLKKTIAQPAFFALGGVRHNSITKQWKGASSDDHTTQRSKKGDNYDVHSDASASGMEERRQNEGIADKTKSQGMTRRGGTESGKKAKSEHPAAPEPVLGMNDERAQKGH</sequence>
<dbReference type="AlphaFoldDB" id="A0AAD6GIC6"/>
<reference evidence="2 3" key="1">
    <citation type="journal article" date="2023" name="IMA Fungus">
        <title>Comparative genomic study of the Penicillium genus elucidates a diverse pangenome and 15 lateral gene transfer events.</title>
        <authorList>
            <person name="Petersen C."/>
            <person name="Sorensen T."/>
            <person name="Nielsen M.R."/>
            <person name="Sondergaard T.E."/>
            <person name="Sorensen J.L."/>
            <person name="Fitzpatrick D.A."/>
            <person name="Frisvad J.C."/>
            <person name="Nielsen K.L."/>
        </authorList>
    </citation>
    <scope>NUCLEOTIDE SEQUENCE [LARGE SCALE GENOMIC DNA]</scope>
    <source>
        <strain evidence="2 3">IBT 35679</strain>
    </source>
</reference>
<dbReference type="EMBL" id="JAQIZZ010000002">
    <property type="protein sequence ID" value="KAJ5553587.1"/>
    <property type="molecule type" value="Genomic_DNA"/>
</dbReference>
<feature type="compositionally biased region" description="Basic and acidic residues" evidence="1">
    <location>
        <begin position="70"/>
        <end position="84"/>
    </location>
</feature>
<gene>
    <name evidence="2" type="ORF">N7494_002965</name>
</gene>
<accession>A0AAD6GIC6</accession>
<protein>
    <submittedName>
        <fullName evidence="2">Uncharacterized protein</fullName>
    </submittedName>
</protein>
<evidence type="ECO:0000313" key="3">
    <source>
        <dbReference type="Proteomes" id="UP001220324"/>
    </source>
</evidence>